<dbReference type="OMA" id="DPFYALH"/>
<evidence type="ECO:0000313" key="1">
    <source>
        <dbReference type="EMBL" id="KFA68415.1"/>
    </source>
</evidence>
<dbReference type="HOGENOM" id="CLU_664253_0_0_1"/>
<dbReference type="InParanoid" id="A0A084QWT0"/>
<evidence type="ECO:0000313" key="2">
    <source>
        <dbReference type="Proteomes" id="UP000028524"/>
    </source>
</evidence>
<protein>
    <submittedName>
        <fullName evidence="1">Uncharacterized protein</fullName>
    </submittedName>
</protein>
<dbReference type="STRING" id="1283841.A0A084QWT0"/>
<proteinExistence type="predicted"/>
<dbReference type="AlphaFoldDB" id="A0A084QWT0"/>
<sequence>MPYVLTDSEKRELFDLMLFMKMNWKDQFLYHSGRQLPDGTLDEIGLAEPTFQEFIERRALQTSLDSLYPRPDFNDLAEFLKGSKVFTPALDDQYLNSTSPSTSDVKNSFVVIHNLSTGSHISYQGSATDMIRFRDVAPAKQPTLVFLRGHASQFWLNGIASTYGPSVATLYQRHLDFKAFKTIRRDLYSPPGLPSSLSQAFQLLIPTLCFNNEDISAKPEDLRKARRMVADRMKEYFKKLGQSTDLAGSVVRNCLLLSKQAYVLEQRATIEVIHGQGWRVIVWLDTGKDLSQSLGGPWLPSPGTKPWETYFVPVIVDRHFEAPAPSADDSYGQQLDKTVASEDALYALSELFSFAAAAEIQFLNLLEFLIEYELSFVGEGTDSSMFYEISLLNQIHQNADRRTYGLSVQDGNFS</sequence>
<dbReference type="OrthoDB" id="3231000at2759"/>
<dbReference type="Proteomes" id="UP000028524">
    <property type="component" value="Unassembled WGS sequence"/>
</dbReference>
<organism evidence="1 2">
    <name type="scientific">Stachybotrys chlorohalonatus (strain IBT 40285)</name>
    <dbReference type="NCBI Taxonomy" id="1283841"/>
    <lineage>
        <taxon>Eukaryota</taxon>
        <taxon>Fungi</taxon>
        <taxon>Dikarya</taxon>
        <taxon>Ascomycota</taxon>
        <taxon>Pezizomycotina</taxon>
        <taxon>Sordariomycetes</taxon>
        <taxon>Hypocreomycetidae</taxon>
        <taxon>Hypocreales</taxon>
        <taxon>Stachybotryaceae</taxon>
        <taxon>Stachybotrys</taxon>
    </lineage>
</organism>
<keyword evidence="2" id="KW-1185">Reference proteome</keyword>
<accession>A0A084QWT0</accession>
<gene>
    <name evidence="1" type="ORF">S40285_10002</name>
</gene>
<dbReference type="EMBL" id="KL659896">
    <property type="protein sequence ID" value="KFA68415.1"/>
    <property type="molecule type" value="Genomic_DNA"/>
</dbReference>
<name>A0A084QWT0_STAC4</name>
<reference evidence="1 2" key="1">
    <citation type="journal article" date="2014" name="BMC Genomics">
        <title>Comparative genome sequencing reveals chemotype-specific gene clusters in the toxigenic black mold Stachybotrys.</title>
        <authorList>
            <person name="Semeiks J."/>
            <person name="Borek D."/>
            <person name="Otwinowski Z."/>
            <person name="Grishin N.V."/>
        </authorList>
    </citation>
    <scope>NUCLEOTIDE SEQUENCE [LARGE SCALE GENOMIC DNA]</scope>
    <source>
        <strain evidence="1 2">IBT 40285</strain>
    </source>
</reference>